<evidence type="ECO:0000313" key="2">
    <source>
        <dbReference type="EMBL" id="UGS34278.1"/>
    </source>
</evidence>
<evidence type="ECO:0000256" key="1">
    <source>
        <dbReference type="SAM" id="MobiDB-lite"/>
    </source>
</evidence>
<protein>
    <submittedName>
        <fullName evidence="2">Uncharacterized protein</fullName>
    </submittedName>
</protein>
<dbReference type="SUPFAM" id="SSF49313">
    <property type="entry name" value="Cadherin-like"/>
    <property type="match status" value="1"/>
</dbReference>
<dbReference type="InterPro" id="IPR013783">
    <property type="entry name" value="Ig-like_fold"/>
</dbReference>
<organism evidence="2 3">
    <name type="scientific">Capillimicrobium parvum</name>
    <dbReference type="NCBI Taxonomy" id="2884022"/>
    <lineage>
        <taxon>Bacteria</taxon>
        <taxon>Bacillati</taxon>
        <taxon>Actinomycetota</taxon>
        <taxon>Thermoleophilia</taxon>
        <taxon>Solirubrobacterales</taxon>
        <taxon>Capillimicrobiaceae</taxon>
        <taxon>Capillimicrobium</taxon>
    </lineage>
</organism>
<keyword evidence="3" id="KW-1185">Reference proteome</keyword>
<dbReference type="GO" id="GO:0005975">
    <property type="term" value="P:carbohydrate metabolic process"/>
    <property type="evidence" value="ECO:0007669"/>
    <property type="project" value="UniProtKB-ARBA"/>
</dbReference>
<feature type="region of interest" description="Disordered" evidence="1">
    <location>
        <begin position="534"/>
        <end position="557"/>
    </location>
</feature>
<dbReference type="KEGG" id="sbae:DSM104329_00654"/>
<dbReference type="EMBL" id="CP087164">
    <property type="protein sequence ID" value="UGS34278.1"/>
    <property type="molecule type" value="Genomic_DNA"/>
</dbReference>
<dbReference type="GO" id="GO:0016020">
    <property type="term" value="C:membrane"/>
    <property type="evidence" value="ECO:0007669"/>
    <property type="project" value="InterPro"/>
</dbReference>
<gene>
    <name evidence="2" type="ORF">DSM104329_00654</name>
</gene>
<dbReference type="GO" id="GO:0005509">
    <property type="term" value="F:calcium ion binding"/>
    <property type="evidence" value="ECO:0007669"/>
    <property type="project" value="InterPro"/>
</dbReference>
<feature type="region of interest" description="Disordered" evidence="1">
    <location>
        <begin position="374"/>
        <end position="430"/>
    </location>
</feature>
<dbReference type="Pfam" id="PF05345">
    <property type="entry name" value="He_PIG"/>
    <property type="match status" value="1"/>
</dbReference>
<evidence type="ECO:0000313" key="3">
    <source>
        <dbReference type="Proteomes" id="UP001162834"/>
    </source>
</evidence>
<dbReference type="RefSeq" id="WP_259313963.1">
    <property type="nucleotide sequence ID" value="NZ_CP087164.1"/>
</dbReference>
<dbReference type="InterPro" id="IPR015919">
    <property type="entry name" value="Cadherin-like_sf"/>
</dbReference>
<dbReference type="Gene3D" id="2.60.40.10">
    <property type="entry name" value="Immunoglobulins"/>
    <property type="match status" value="2"/>
</dbReference>
<sequence length="998" mass="101864">MGALTIEVGAASPAQGDSVEVRVGVDPGDASLAGLRVRAILPPDALATGVPAAGAPDDAFAAAGPSAAAGALDVVLSPAAPITAPRELFRVPATVVGLRGLQYRLRVRADEALDDHGVPAELAPAALALTVAPGAPAILPADVAPAERGSAYGAPLLAQGGTPPYAWRLADGSALPGGLLLRDGGVIEGVPTQTGAFPFTVSLTDADGTAGGQASFSLTVLPEAPAITSADLPRAVLGRAYSAALSATGGAGGRTWTAEGLPPGLHVQQDRIAGTVTADRAACGAHRVTVTAAETGGTGRSATRWLDLVVLPAAEHRIAVDDPGALVVGRDLHVARFDVTIGVSAYTPGIDGPTREILEGVLEDLMTDIVTVMGEPELPGRPGDGLPGGPDPRPGRDPQPVDPPRPGGGDVDPVPGDDRPPGGRRPGDERNDLLTALLDEYRTVSDWLRDTVSADAIVQVWIDDVLVKAHHPRLWDRLPGRGRRMHPTRVAVHRRALRRSAHFKRVDALLGKGTQRAKLLHRATEHLTARLAAGAPPAGLHRVGPKRRGDAPQPAPRYFAGPGGLGSGPQFDPWASIRSALDALADWTLRWTAPLREAIEEGGDRLMLTAGPHRVRVSVERWVTVLDAGDPIDAASAAAASVSATVRITPRNPEGWPRLDEGLVWSSGGVADGSSQTFVANLGASGLDIVCATADGVQILPATGDPAAPYAPARPFSCPPSFAPRSLAAGAQDDIGRGMLVCAGDGEVELAVNGGVGGFVGRRLPRPADAPVGGVRVGPPDASGWSRVLLLRERAVEVHAGLGALLHEPPGTPAAAVTPVRSLVAGDRCTTFACFRDATGTDRVAVGFLYAGTVETAALGPDGALAMPTRLAGFDTIDHHRQPVALPVTALDPAGPACLVVALRQGHALVPVPLAAGVSRPDAVRTPLAASRVVAGPGEGGGIVAVFEPDGAAWWAWWPGAGAPATWLPLIADGGVRAVSSADDVLAFSVAGAIAAFT</sequence>
<accession>A0A9E6XTK2</accession>
<reference evidence="2" key="1">
    <citation type="journal article" date="2022" name="Int. J. Syst. Evol. Microbiol.">
        <title>Pseudomonas aegrilactucae sp. nov. and Pseudomonas morbosilactucae sp. nov., pathogens causing bacterial rot of lettuce in Japan.</title>
        <authorList>
            <person name="Sawada H."/>
            <person name="Fujikawa T."/>
            <person name="Satou M."/>
        </authorList>
    </citation>
    <scope>NUCLEOTIDE SEQUENCE</scope>
    <source>
        <strain evidence="2">0166_1</strain>
    </source>
</reference>
<name>A0A9E6XTK2_9ACTN</name>
<feature type="compositionally biased region" description="Basic and acidic residues" evidence="1">
    <location>
        <begin position="416"/>
        <end position="430"/>
    </location>
</feature>
<dbReference type="Proteomes" id="UP001162834">
    <property type="component" value="Chromosome"/>
</dbReference>
<proteinExistence type="predicted"/>
<dbReference type="AlphaFoldDB" id="A0A9E6XTK2"/>